<feature type="compositionally biased region" description="Basic and acidic residues" evidence="1">
    <location>
        <begin position="57"/>
        <end position="85"/>
    </location>
</feature>
<feature type="signal peptide" evidence="2">
    <location>
        <begin position="1"/>
        <end position="29"/>
    </location>
</feature>
<sequence>MMSTKPLLSALAFSLILAGGGLTATAAYAQTQKQETIYGSQLMTQKERREYRLKMREAKTAEQREQIRAEHHKQMQERAKERGVKLPDSPPAQGMHQGRPGGGMGPGGGGMGPGGGGMGPGGGGMGPGGAAKP</sequence>
<evidence type="ECO:0000313" key="3">
    <source>
        <dbReference type="EMBL" id="CUA97760.1"/>
    </source>
</evidence>
<gene>
    <name evidence="3" type="ORF">Ga0061069_10678</name>
</gene>
<keyword evidence="4" id="KW-1185">Reference proteome</keyword>
<name>A0A0K6I3P6_9BURK</name>
<accession>A0A0K6I3P6</accession>
<feature type="compositionally biased region" description="Gly residues" evidence="1">
    <location>
        <begin position="99"/>
        <end position="133"/>
    </location>
</feature>
<reference evidence="4" key="1">
    <citation type="submission" date="2015-08" db="EMBL/GenBank/DDBJ databases">
        <authorList>
            <person name="Varghese N."/>
        </authorList>
    </citation>
    <scope>NUCLEOTIDE SEQUENCE [LARGE SCALE GENOMIC DNA]</scope>
    <source>
        <strain evidence="4">DSM 18181</strain>
    </source>
</reference>
<evidence type="ECO:0000256" key="1">
    <source>
        <dbReference type="SAM" id="MobiDB-lite"/>
    </source>
</evidence>
<keyword evidence="2" id="KW-0732">Signal</keyword>
<evidence type="ECO:0000313" key="4">
    <source>
        <dbReference type="Proteomes" id="UP000183649"/>
    </source>
</evidence>
<dbReference type="EMBL" id="CYHF01000006">
    <property type="protein sequence ID" value="CUA97760.1"/>
    <property type="molecule type" value="Genomic_DNA"/>
</dbReference>
<dbReference type="RefSeq" id="WP_055450753.1">
    <property type="nucleotide sequence ID" value="NZ_CYHF01000006.1"/>
</dbReference>
<dbReference type="Proteomes" id="UP000183649">
    <property type="component" value="Unassembled WGS sequence"/>
</dbReference>
<organism evidence="3 4">
    <name type="scientific">Thiomonas bhubaneswarensis</name>
    <dbReference type="NCBI Taxonomy" id="339866"/>
    <lineage>
        <taxon>Bacteria</taxon>
        <taxon>Pseudomonadati</taxon>
        <taxon>Pseudomonadota</taxon>
        <taxon>Betaproteobacteria</taxon>
        <taxon>Burkholderiales</taxon>
        <taxon>Thiomonas</taxon>
    </lineage>
</organism>
<feature type="region of interest" description="Disordered" evidence="1">
    <location>
        <begin position="57"/>
        <end position="133"/>
    </location>
</feature>
<dbReference type="AlphaFoldDB" id="A0A0K6I3P6"/>
<proteinExistence type="predicted"/>
<protein>
    <submittedName>
        <fullName evidence="3">Uncharacterized protein</fullName>
    </submittedName>
</protein>
<evidence type="ECO:0000256" key="2">
    <source>
        <dbReference type="SAM" id="SignalP"/>
    </source>
</evidence>
<feature type="chain" id="PRO_5005504641" evidence="2">
    <location>
        <begin position="30"/>
        <end position="133"/>
    </location>
</feature>